<evidence type="ECO:0000259" key="2">
    <source>
        <dbReference type="Pfam" id="PF09313"/>
    </source>
</evidence>
<accession>A0A378JPZ3</accession>
<dbReference type="OrthoDB" id="9804312at2"/>
<evidence type="ECO:0000259" key="1">
    <source>
        <dbReference type="Pfam" id="PF03848"/>
    </source>
</evidence>
<feature type="domain" description="Tellurite resistance methyltransferase TehB-like" evidence="1">
    <location>
        <begin position="93"/>
        <end position="285"/>
    </location>
</feature>
<dbReference type="InterPro" id="IPR015985">
    <property type="entry name" value="TehB-like_dom"/>
</dbReference>
<keyword evidence="3" id="KW-0808">Transferase</keyword>
<keyword evidence="3" id="KW-0489">Methyltransferase</keyword>
<dbReference type="InterPro" id="IPR014710">
    <property type="entry name" value="RmlC-like_jellyroll"/>
</dbReference>
<dbReference type="InterPro" id="IPR015392">
    <property type="entry name" value="TehB/YeaR-like_dom"/>
</dbReference>
<evidence type="ECO:0000313" key="4">
    <source>
        <dbReference type="Proteomes" id="UP000254968"/>
    </source>
</evidence>
<dbReference type="EMBL" id="UGNV01000004">
    <property type="protein sequence ID" value="STX55676.1"/>
    <property type="molecule type" value="Genomic_DNA"/>
</dbReference>
<dbReference type="PANTHER" id="PTHR43861">
    <property type="entry name" value="TRANS-ACONITATE 2-METHYLTRANSFERASE-RELATED"/>
    <property type="match status" value="1"/>
</dbReference>
<proteinExistence type="predicted"/>
<reference evidence="3 4" key="1">
    <citation type="submission" date="2018-06" db="EMBL/GenBank/DDBJ databases">
        <authorList>
            <consortium name="Pathogen Informatics"/>
            <person name="Doyle S."/>
        </authorList>
    </citation>
    <scope>NUCLEOTIDE SEQUENCE [LARGE SCALE GENOMIC DNA]</scope>
    <source>
        <strain evidence="3 4">NCTC13315</strain>
    </source>
</reference>
<dbReference type="GO" id="GO:0008168">
    <property type="term" value="F:methyltransferase activity"/>
    <property type="evidence" value="ECO:0007669"/>
    <property type="project" value="UniProtKB-KW"/>
</dbReference>
<dbReference type="Proteomes" id="UP000254968">
    <property type="component" value="Unassembled WGS sequence"/>
</dbReference>
<dbReference type="AlphaFoldDB" id="A0A378JPZ3"/>
<feature type="domain" description="TehB/YeaR-like" evidence="2">
    <location>
        <begin position="24"/>
        <end position="85"/>
    </location>
</feature>
<dbReference type="NCBIfam" id="NF008992">
    <property type="entry name" value="PRK12335.1"/>
    <property type="match status" value="1"/>
</dbReference>
<dbReference type="Gene3D" id="3.40.50.150">
    <property type="entry name" value="Vaccinia Virus protein VP39"/>
    <property type="match status" value="1"/>
</dbReference>
<dbReference type="EC" id="2.1.1.-" evidence="3"/>
<dbReference type="SUPFAM" id="SSF53335">
    <property type="entry name" value="S-adenosyl-L-methionine-dependent methyltransferases"/>
    <property type="match status" value="1"/>
</dbReference>
<dbReference type="Pfam" id="PF09313">
    <property type="entry name" value="TehB-like"/>
    <property type="match status" value="1"/>
</dbReference>
<dbReference type="SUPFAM" id="SSF51197">
    <property type="entry name" value="Clavaminate synthase-like"/>
    <property type="match status" value="1"/>
</dbReference>
<gene>
    <name evidence="3" type="primary">tehB</name>
    <name evidence="3" type="ORF">NCTC13315_03047</name>
</gene>
<dbReference type="CDD" id="cd02440">
    <property type="entry name" value="AdoMet_MTases"/>
    <property type="match status" value="1"/>
</dbReference>
<protein>
    <submittedName>
        <fullName evidence="3">Tellurite resistance protein TehB</fullName>
        <ecNumber evidence="3">2.1.1.-</ecNumber>
    </submittedName>
</protein>
<dbReference type="GO" id="GO:0032259">
    <property type="term" value="P:methylation"/>
    <property type="evidence" value="ECO:0007669"/>
    <property type="project" value="UniProtKB-KW"/>
</dbReference>
<dbReference type="Pfam" id="PF03848">
    <property type="entry name" value="TehB"/>
    <property type="match status" value="1"/>
</dbReference>
<dbReference type="RefSeq" id="WP_115304289.1">
    <property type="nucleotide sequence ID" value="NZ_CAAAHO010000012.1"/>
</dbReference>
<evidence type="ECO:0000313" key="3">
    <source>
        <dbReference type="EMBL" id="STX55676.1"/>
    </source>
</evidence>
<name>A0A378JPZ3_9GAMM</name>
<organism evidence="3 4">
    <name type="scientific">Legionella beliardensis</name>
    <dbReference type="NCBI Taxonomy" id="91822"/>
    <lineage>
        <taxon>Bacteria</taxon>
        <taxon>Pseudomonadati</taxon>
        <taxon>Pseudomonadota</taxon>
        <taxon>Gammaproteobacteria</taxon>
        <taxon>Legionellales</taxon>
        <taxon>Legionellaceae</taxon>
        <taxon>Legionella</taxon>
    </lineage>
</organism>
<dbReference type="Gene3D" id="2.60.120.10">
    <property type="entry name" value="Jelly Rolls"/>
    <property type="match status" value="1"/>
</dbReference>
<keyword evidence="4" id="KW-1185">Reference proteome</keyword>
<sequence>MPAEYNELVCYKQLEIDSHGKLKFFLDKHSTKEGTWARLFLEEGEVDFIFLDGQGRELLCTRVNREHPQLSIPPAAWHKIIPISKFFRATLNFYCMAHRYFNKKYSLNTIHSDLMSIYQSYLRHLPALTILDIGCGSGRNLLYLAKMGHKVTGIDNNLSALNAIADIVQKENLAGVDTLFHDLNRPLILEPIYYDLVISTVTLQFLNAQRIPDLLTELQKSTKKNGYHFLVFPIQSELYSLPDFFTFLPQKEELYHMYQDSGWSILEYRESVGHLHKQDELGRPIPGLFGLLIAQKIS</sequence>
<dbReference type="InterPro" id="IPR029063">
    <property type="entry name" value="SAM-dependent_MTases_sf"/>
</dbReference>